<evidence type="ECO:0000313" key="4">
    <source>
        <dbReference type="EMBL" id="CDP11588.1"/>
    </source>
</evidence>
<dbReference type="Pfam" id="PF08240">
    <property type="entry name" value="ADH_N"/>
    <property type="match status" value="1"/>
</dbReference>
<feature type="domain" description="Alcohol dehydrogenase-like N-terminal" evidence="3">
    <location>
        <begin position="41"/>
        <end position="108"/>
    </location>
</feature>
<dbReference type="Gene3D" id="3.90.180.10">
    <property type="entry name" value="Medium-chain alcohol dehydrogenases, catalytic domain"/>
    <property type="match status" value="1"/>
</dbReference>
<reference evidence="5" key="1">
    <citation type="journal article" date="2014" name="Science">
        <title>The coffee genome provides insight into the convergent evolution of caffeine biosynthesis.</title>
        <authorList>
            <person name="Denoeud F."/>
            <person name="Carretero-Paulet L."/>
            <person name="Dereeper A."/>
            <person name="Droc G."/>
            <person name="Guyot R."/>
            <person name="Pietrella M."/>
            <person name="Zheng C."/>
            <person name="Alberti A."/>
            <person name="Anthony F."/>
            <person name="Aprea G."/>
            <person name="Aury J.M."/>
            <person name="Bento P."/>
            <person name="Bernard M."/>
            <person name="Bocs S."/>
            <person name="Campa C."/>
            <person name="Cenci A."/>
            <person name="Combes M.C."/>
            <person name="Crouzillat D."/>
            <person name="Da Silva C."/>
            <person name="Daddiego L."/>
            <person name="De Bellis F."/>
            <person name="Dussert S."/>
            <person name="Garsmeur O."/>
            <person name="Gayraud T."/>
            <person name="Guignon V."/>
            <person name="Jahn K."/>
            <person name="Jamilloux V."/>
            <person name="Joet T."/>
            <person name="Labadie K."/>
            <person name="Lan T."/>
            <person name="Leclercq J."/>
            <person name="Lepelley M."/>
            <person name="Leroy T."/>
            <person name="Li L.T."/>
            <person name="Librado P."/>
            <person name="Lopez L."/>
            <person name="Munoz A."/>
            <person name="Noel B."/>
            <person name="Pallavicini A."/>
            <person name="Perrotta G."/>
            <person name="Poncet V."/>
            <person name="Pot D."/>
            <person name="Priyono X."/>
            <person name="Rigoreau M."/>
            <person name="Rouard M."/>
            <person name="Rozas J."/>
            <person name="Tranchant-Dubreuil C."/>
            <person name="VanBuren R."/>
            <person name="Zhang Q."/>
            <person name="Andrade A.C."/>
            <person name="Argout X."/>
            <person name="Bertrand B."/>
            <person name="de Kochko A."/>
            <person name="Graziosi G."/>
            <person name="Henry R.J."/>
            <person name="Jayarama X."/>
            <person name="Ming R."/>
            <person name="Nagai C."/>
            <person name="Rounsley S."/>
            <person name="Sankoff D."/>
            <person name="Giuliano G."/>
            <person name="Albert V.A."/>
            <person name="Wincker P."/>
            <person name="Lashermes P."/>
        </authorList>
    </citation>
    <scope>NUCLEOTIDE SEQUENCE [LARGE SCALE GENOMIC DNA]</scope>
    <source>
        <strain evidence="5">cv. DH200-94</strain>
    </source>
</reference>
<dbReference type="SUPFAM" id="SSF50129">
    <property type="entry name" value="GroES-like"/>
    <property type="match status" value="1"/>
</dbReference>
<dbReference type="InterPro" id="IPR044626">
    <property type="entry name" value="AOR-like"/>
</dbReference>
<dbReference type="InterPro" id="IPR013154">
    <property type="entry name" value="ADH-like_N"/>
</dbReference>
<keyword evidence="2" id="KW-0560">Oxidoreductase</keyword>
<sequence length="166" mass="18617">MGTSTPVNIPSKMKAWVYGQYGKPEDVLKLKSEVDVPDVNDDQVLIKVVAASLNPINFKHMHGYFKAIDSPPPVNTFFLFFSRKIVVYRVGSKVKEFEVGDEAYGDIHEHICFVPKGMWVTSGVHCSGGEGTSFEAQEFEFCKGNKPSCSCRNSVWGPSKRWAFSW</sequence>
<dbReference type="Gramene" id="CDP11588">
    <property type="protein sequence ID" value="CDP11588"/>
    <property type="gene ID" value="GSCOC_T00033926001"/>
</dbReference>
<evidence type="ECO:0000256" key="2">
    <source>
        <dbReference type="ARBA" id="ARBA00023002"/>
    </source>
</evidence>
<gene>
    <name evidence="4" type="ORF">GSCOC_T00033926001</name>
</gene>
<accession>A0A068UVD0</accession>
<keyword evidence="5" id="KW-1185">Reference proteome</keyword>
<dbReference type="EMBL" id="HG739140">
    <property type="protein sequence ID" value="CDP11588.1"/>
    <property type="molecule type" value="Genomic_DNA"/>
</dbReference>
<dbReference type="OrthoDB" id="1710250at2759"/>
<evidence type="ECO:0000259" key="3">
    <source>
        <dbReference type="Pfam" id="PF08240"/>
    </source>
</evidence>
<organism evidence="4 5">
    <name type="scientific">Coffea canephora</name>
    <name type="common">Robusta coffee</name>
    <dbReference type="NCBI Taxonomy" id="49390"/>
    <lineage>
        <taxon>Eukaryota</taxon>
        <taxon>Viridiplantae</taxon>
        <taxon>Streptophyta</taxon>
        <taxon>Embryophyta</taxon>
        <taxon>Tracheophyta</taxon>
        <taxon>Spermatophyta</taxon>
        <taxon>Magnoliopsida</taxon>
        <taxon>eudicotyledons</taxon>
        <taxon>Gunneridae</taxon>
        <taxon>Pentapetalae</taxon>
        <taxon>asterids</taxon>
        <taxon>lamiids</taxon>
        <taxon>Gentianales</taxon>
        <taxon>Rubiaceae</taxon>
        <taxon>Ixoroideae</taxon>
        <taxon>Gardenieae complex</taxon>
        <taxon>Bertiereae - Coffeeae clade</taxon>
        <taxon>Coffeeae</taxon>
        <taxon>Coffea</taxon>
    </lineage>
</organism>
<dbReference type="Proteomes" id="UP000295252">
    <property type="component" value="Chromosome IX"/>
</dbReference>
<protein>
    <recommendedName>
        <fullName evidence="3">Alcohol dehydrogenase-like N-terminal domain-containing protein</fullName>
    </recommendedName>
</protein>
<proteinExistence type="inferred from homology"/>
<dbReference type="PhylomeDB" id="A0A068UVD0"/>
<dbReference type="PANTHER" id="PTHR44573">
    <property type="entry name" value="NADPH-DEPENDENT ALKENAL/ONE OXIDOREDUCTASE, CHLOROPLASTIC"/>
    <property type="match status" value="1"/>
</dbReference>
<evidence type="ECO:0000313" key="5">
    <source>
        <dbReference type="Proteomes" id="UP000295252"/>
    </source>
</evidence>
<dbReference type="InParanoid" id="A0A068UVD0"/>
<dbReference type="GO" id="GO:0016628">
    <property type="term" value="F:oxidoreductase activity, acting on the CH-CH group of donors, NAD or NADP as acceptor"/>
    <property type="evidence" value="ECO:0007669"/>
    <property type="project" value="InterPro"/>
</dbReference>
<dbReference type="InterPro" id="IPR011032">
    <property type="entry name" value="GroES-like_sf"/>
</dbReference>
<dbReference type="PANTHER" id="PTHR44573:SF1">
    <property type="entry name" value="NADPH-DEPENDENT ALKENAL_ONE OXIDOREDUCTASE, CHLOROPLASTIC"/>
    <property type="match status" value="1"/>
</dbReference>
<name>A0A068UVD0_COFCA</name>
<dbReference type="AlphaFoldDB" id="A0A068UVD0"/>
<dbReference type="STRING" id="49390.A0A068UVD0"/>
<comment type="similarity">
    <text evidence="1">Belongs to the zinc-containing alcohol dehydrogenase family. Quinone oxidoreductase subfamily.</text>
</comment>
<evidence type="ECO:0000256" key="1">
    <source>
        <dbReference type="ARBA" id="ARBA00010371"/>
    </source>
</evidence>